<proteinExistence type="predicted"/>
<dbReference type="AlphaFoldDB" id="A0A4S1E160"/>
<evidence type="ECO:0000256" key="1">
    <source>
        <dbReference type="SAM" id="Coils"/>
    </source>
</evidence>
<evidence type="ECO:0000313" key="3">
    <source>
        <dbReference type="Proteomes" id="UP000307602"/>
    </source>
</evidence>
<gene>
    <name evidence="2" type="ORF">EM932_02060</name>
</gene>
<dbReference type="RefSeq" id="WP_135874984.1">
    <property type="nucleotide sequence ID" value="NZ_SRSO01000002.1"/>
</dbReference>
<comment type="caution">
    <text evidence="2">The sequence shown here is derived from an EMBL/GenBank/DDBJ whole genome shotgun (WGS) entry which is preliminary data.</text>
</comment>
<accession>A0A4S1E160</accession>
<keyword evidence="1" id="KW-0175">Coiled coil</keyword>
<reference evidence="2 3" key="1">
    <citation type="submission" date="2019-04" db="EMBL/GenBank/DDBJ databases">
        <authorList>
            <person name="Liu A."/>
        </authorList>
    </citation>
    <scope>NUCLEOTIDE SEQUENCE [LARGE SCALE GENOMIC DNA]</scope>
    <source>
        <strain evidence="2 3">RZ03</strain>
    </source>
</reference>
<feature type="coiled-coil region" evidence="1">
    <location>
        <begin position="67"/>
        <end position="101"/>
    </location>
</feature>
<sequence>MKTKSNKPKYVAWLSTETMHNASKKWLSELEFAKDEQLFFDDLVKSYTLQLIDSKHFNESKSIVTQLSKLQKETDKLIETIKKHERELKIMVDGIDQIELENAYKDEHGKLIITIADFLDIYRKLKTQLFALVKGILKDKKQKRLLQ</sequence>
<name>A0A4S1E160_9FLAO</name>
<protein>
    <submittedName>
        <fullName evidence="2">Uncharacterized protein</fullName>
    </submittedName>
</protein>
<dbReference type="Proteomes" id="UP000307602">
    <property type="component" value="Unassembled WGS sequence"/>
</dbReference>
<dbReference type="OrthoDB" id="1139121at2"/>
<organism evidence="2 3">
    <name type="scientific">Flavivirga rizhaonensis</name>
    <dbReference type="NCBI Taxonomy" id="2559571"/>
    <lineage>
        <taxon>Bacteria</taxon>
        <taxon>Pseudomonadati</taxon>
        <taxon>Bacteroidota</taxon>
        <taxon>Flavobacteriia</taxon>
        <taxon>Flavobacteriales</taxon>
        <taxon>Flavobacteriaceae</taxon>
        <taxon>Flavivirga</taxon>
    </lineage>
</organism>
<keyword evidence="3" id="KW-1185">Reference proteome</keyword>
<evidence type="ECO:0000313" key="2">
    <source>
        <dbReference type="EMBL" id="TGV04326.1"/>
    </source>
</evidence>
<dbReference type="EMBL" id="SRSO01000002">
    <property type="protein sequence ID" value="TGV04326.1"/>
    <property type="molecule type" value="Genomic_DNA"/>
</dbReference>